<dbReference type="Pfam" id="PF01930">
    <property type="entry name" value="Cas_Cas4"/>
    <property type="match status" value="1"/>
</dbReference>
<feature type="binding site" evidence="14">
    <location>
        <position position="369"/>
    </location>
    <ligand>
        <name>Mn(2+)</name>
        <dbReference type="ChEBI" id="CHEBI:29035"/>
    </ligand>
</feature>
<evidence type="ECO:0000256" key="4">
    <source>
        <dbReference type="ARBA" id="ARBA00022801"/>
    </source>
</evidence>
<dbReference type="InterPro" id="IPR013343">
    <property type="entry name" value="CRISPR-assoc_prot_Cas4"/>
</dbReference>
<evidence type="ECO:0000256" key="11">
    <source>
        <dbReference type="ARBA" id="ARBA00023211"/>
    </source>
</evidence>
<dbReference type="PANTHER" id="PTHR34353">
    <property type="entry name" value="CRISPR-ASSOCIATED ENDONUCLEASE CAS1 1"/>
    <property type="match status" value="1"/>
</dbReference>
<organism evidence="16 17">
    <name type="scientific">Saccharopolyspora erythraea</name>
    <name type="common">Streptomyces erythraeus</name>
    <dbReference type="NCBI Taxonomy" id="1836"/>
    <lineage>
        <taxon>Bacteria</taxon>
        <taxon>Bacillati</taxon>
        <taxon>Actinomycetota</taxon>
        <taxon>Actinomycetes</taxon>
        <taxon>Pseudonocardiales</taxon>
        <taxon>Pseudonocardiaceae</taxon>
        <taxon>Saccharopolyspora</taxon>
    </lineage>
</organism>
<dbReference type="EMBL" id="BAAAGS010000087">
    <property type="protein sequence ID" value="GAA0560622.1"/>
    <property type="molecule type" value="Genomic_DNA"/>
</dbReference>
<keyword evidence="4 14" id="KW-0378">Hydrolase</keyword>
<keyword evidence="10 14" id="KW-0238">DNA-binding</keyword>
<evidence type="ECO:0000256" key="8">
    <source>
        <dbReference type="ARBA" id="ARBA00023014"/>
    </source>
</evidence>
<dbReference type="InterPro" id="IPR022765">
    <property type="entry name" value="Dna2/Cas4_DUF83"/>
</dbReference>
<dbReference type="InterPro" id="IPR042211">
    <property type="entry name" value="CRISPR-assoc_Cas1_N"/>
</dbReference>
<protein>
    <recommendedName>
        <fullName evidence="14">CRISPR-associated endonuclease Cas1</fullName>
        <ecNumber evidence="14">3.1.-.-</ecNumber>
    </recommendedName>
</protein>
<evidence type="ECO:0000256" key="6">
    <source>
        <dbReference type="ARBA" id="ARBA00022842"/>
    </source>
</evidence>
<evidence type="ECO:0000256" key="9">
    <source>
        <dbReference type="ARBA" id="ARBA00023118"/>
    </source>
</evidence>
<evidence type="ECO:0000256" key="5">
    <source>
        <dbReference type="ARBA" id="ARBA00022839"/>
    </source>
</evidence>
<dbReference type="CDD" id="cd09634">
    <property type="entry name" value="Cas1_I-II-III"/>
    <property type="match status" value="1"/>
</dbReference>
<name>A0ABP3P5C5_SACER</name>
<keyword evidence="7" id="KW-0408">Iron</keyword>
<comment type="catalytic activity">
    <reaction evidence="12">
        <text>exonucleolytic cleavage in the 5'- to 3'-direction to yield nucleoside 3'-phosphates.</text>
        <dbReference type="EC" id="3.1.12.1"/>
    </reaction>
</comment>
<keyword evidence="3 14" id="KW-0255">Endonuclease</keyword>
<dbReference type="HAMAP" id="MF_01470">
    <property type="entry name" value="Cas1"/>
    <property type="match status" value="1"/>
</dbReference>
<comment type="function">
    <text evidence="14">CRISPR (clustered regularly interspaced short palindromic repeat), is an adaptive immune system that provides protection against mobile genetic elements (viruses, transposable elements and conjugative plasmids). CRISPR clusters contain spacers, sequences complementary to antecedent mobile elements, and target invading nucleic acids. CRISPR clusters are transcribed and processed into CRISPR RNA (crRNA). Acts as a dsDNA endonuclease. Involved in the integration of spacer DNA into the CRISPR cassette.</text>
</comment>
<dbReference type="Pfam" id="PF01867">
    <property type="entry name" value="Cas_Cas1"/>
    <property type="match status" value="1"/>
</dbReference>
<dbReference type="GO" id="GO:0004519">
    <property type="term" value="F:endonuclease activity"/>
    <property type="evidence" value="ECO:0007669"/>
    <property type="project" value="UniProtKB-KW"/>
</dbReference>
<comment type="cofactor">
    <cofactor evidence="14">
        <name>Mg(2+)</name>
        <dbReference type="ChEBI" id="CHEBI:18420"/>
    </cofactor>
    <cofactor evidence="14">
        <name>Mn(2+)</name>
        <dbReference type="ChEBI" id="CHEBI:29035"/>
    </cofactor>
</comment>
<evidence type="ECO:0000256" key="3">
    <source>
        <dbReference type="ARBA" id="ARBA00022759"/>
    </source>
</evidence>
<keyword evidence="5" id="KW-0269">Exonuclease</keyword>
<keyword evidence="2 14" id="KW-0479">Metal-binding</keyword>
<evidence type="ECO:0000256" key="12">
    <source>
        <dbReference type="ARBA" id="ARBA00033996"/>
    </source>
</evidence>
<comment type="caution">
    <text evidence="16">The sequence shown here is derived from an EMBL/GenBank/DDBJ whole genome shotgun (WGS) entry which is preliminary data.</text>
</comment>
<keyword evidence="1 14" id="KW-0540">Nuclease</keyword>
<keyword evidence="17" id="KW-1185">Reference proteome</keyword>
<evidence type="ECO:0000256" key="2">
    <source>
        <dbReference type="ARBA" id="ARBA00022723"/>
    </source>
</evidence>
<evidence type="ECO:0000256" key="1">
    <source>
        <dbReference type="ARBA" id="ARBA00022722"/>
    </source>
</evidence>
<dbReference type="Gene3D" id="1.20.120.920">
    <property type="entry name" value="CRISPR-associated endonuclease Cas1, C-terminal domain"/>
    <property type="match status" value="1"/>
</dbReference>
<evidence type="ECO:0000256" key="13">
    <source>
        <dbReference type="ARBA" id="ARBA00038592"/>
    </source>
</evidence>
<gene>
    <name evidence="14 16" type="primary">cas1</name>
    <name evidence="16" type="ORF">GCM10009533_67050</name>
</gene>
<dbReference type="NCBIfam" id="TIGR00372">
    <property type="entry name" value="cas4"/>
    <property type="match status" value="1"/>
</dbReference>
<feature type="domain" description="DUF83" evidence="15">
    <location>
        <begin position="14"/>
        <end position="193"/>
    </location>
</feature>
<keyword evidence="11 14" id="KW-0464">Manganese</keyword>
<dbReference type="NCBIfam" id="TIGR00287">
    <property type="entry name" value="cas1"/>
    <property type="match status" value="1"/>
</dbReference>
<proteinExistence type="inferred from homology"/>
<accession>A0ABP3P5C5</accession>
<dbReference type="Gene3D" id="3.90.320.10">
    <property type="match status" value="1"/>
</dbReference>
<feature type="binding site" evidence="14">
    <location>
        <position position="441"/>
    </location>
    <ligand>
        <name>Mn(2+)</name>
        <dbReference type="ChEBI" id="CHEBI:29035"/>
    </ligand>
</feature>
<keyword evidence="9 14" id="KW-0051">Antiviral defense</keyword>
<keyword evidence="6 14" id="KW-0460">Magnesium</keyword>
<dbReference type="InterPro" id="IPR011604">
    <property type="entry name" value="PDDEXK-like_dom_sf"/>
</dbReference>
<reference evidence="17" key="1">
    <citation type="journal article" date="2019" name="Int. J. Syst. Evol. Microbiol.">
        <title>The Global Catalogue of Microorganisms (GCM) 10K type strain sequencing project: providing services to taxonomists for standard genome sequencing and annotation.</title>
        <authorList>
            <consortium name="The Broad Institute Genomics Platform"/>
            <consortium name="The Broad Institute Genome Sequencing Center for Infectious Disease"/>
            <person name="Wu L."/>
            <person name="Ma J."/>
        </authorList>
    </citation>
    <scope>NUCLEOTIDE SEQUENCE [LARGE SCALE GENOMIC DNA]</scope>
    <source>
        <strain evidence="17">JCM 10303</strain>
    </source>
</reference>
<evidence type="ECO:0000256" key="10">
    <source>
        <dbReference type="ARBA" id="ARBA00023125"/>
    </source>
</evidence>
<sequence>MDPPLPIGARALSDFRFCPRLFHLEHAEGYRFDSEEMRLGRHVHASVDVTSGRERPAQRIDPSNWRICALALSSDELGLVAVCDVVEAVGGNVRPVEYRRGAPQRDGQPWPNDRIQLLAQIVLLRHHGYHCTHGYLWYDSVRRRVPVPWSATAEAELRHHLFRARHVASQGQPPPPLRHSPKCPRCALLPICMPDEINELSERDSEKPRKLLARAPARDPVYVTEPGTTVGIRSERLAVRKDHEELLSCRLRDVLHLVAAGPVQVTSQAVHALAEQGSPVVWTSTTGRLKSVDIPTVGKHVELRRRQFTATPNTALDFARRIVGGKIRNARTLLRRNPHVEEPDLLNRLDADAVRAERAPTRSTLLGIEGAAARTYFAGLVETFRTDHRLPGPAFDTMGRTRRPPRDAVSCLLSFLYCLLIKDITTACYALGLDPYFGFYHQPRHGRPALTLDLAEEFRPLIADSTALTLINNLQADPAMFHVHSTAVALTSSGRRDVIDAYERRLTTEVIHPVFRYKTTYRRAIEIQARLFAAHLLDEIPHYTAFTSR</sequence>
<comment type="similarity">
    <text evidence="14">Belongs to the CRISPR-associated endonuclease Cas1 family.</text>
</comment>
<dbReference type="RefSeq" id="WP_009951457.1">
    <property type="nucleotide sequence ID" value="NZ_BAAAGS010000087.1"/>
</dbReference>
<dbReference type="Gene3D" id="3.100.10.20">
    <property type="entry name" value="CRISPR-associated endonuclease Cas1, N-terminal domain"/>
    <property type="match status" value="1"/>
</dbReference>
<evidence type="ECO:0000256" key="7">
    <source>
        <dbReference type="ARBA" id="ARBA00023004"/>
    </source>
</evidence>
<keyword evidence="8" id="KW-0411">Iron-sulfur</keyword>
<dbReference type="Proteomes" id="UP001500729">
    <property type="component" value="Unassembled WGS sequence"/>
</dbReference>
<dbReference type="PANTHER" id="PTHR34353:SF2">
    <property type="entry name" value="CRISPR-ASSOCIATED ENDONUCLEASE CAS1 1"/>
    <property type="match status" value="1"/>
</dbReference>
<comment type="subunit">
    <text evidence="13 14">Homodimer, forms a heterotetramer with a Cas2 homodimer.</text>
</comment>
<feature type="binding site" evidence="14">
    <location>
        <position position="456"/>
    </location>
    <ligand>
        <name>Mn(2+)</name>
        <dbReference type="ChEBI" id="CHEBI:29035"/>
    </ligand>
</feature>
<dbReference type="InterPro" id="IPR002729">
    <property type="entry name" value="CRISPR-assoc_Cas1"/>
</dbReference>
<dbReference type="InterPro" id="IPR050646">
    <property type="entry name" value="Cas1"/>
</dbReference>
<evidence type="ECO:0000313" key="17">
    <source>
        <dbReference type="Proteomes" id="UP001500729"/>
    </source>
</evidence>
<dbReference type="InterPro" id="IPR042206">
    <property type="entry name" value="CRISPR-assoc_Cas1_C"/>
</dbReference>
<evidence type="ECO:0000313" key="16">
    <source>
        <dbReference type="EMBL" id="GAA0560622.1"/>
    </source>
</evidence>
<dbReference type="EC" id="3.1.-.-" evidence="14"/>
<evidence type="ECO:0000259" key="15">
    <source>
        <dbReference type="Pfam" id="PF01930"/>
    </source>
</evidence>
<evidence type="ECO:0000256" key="14">
    <source>
        <dbReference type="HAMAP-Rule" id="MF_01470"/>
    </source>
</evidence>